<dbReference type="EnsemblPlants" id="OGLUM06G02330.1">
    <property type="protein sequence ID" value="OGLUM06G02330.1"/>
    <property type="gene ID" value="OGLUM06G02330"/>
</dbReference>
<protein>
    <submittedName>
        <fullName evidence="2">Uncharacterized protein</fullName>
    </submittedName>
</protein>
<feature type="region of interest" description="Disordered" evidence="1">
    <location>
        <begin position="85"/>
        <end position="111"/>
    </location>
</feature>
<keyword evidence="3" id="KW-1185">Reference proteome</keyword>
<reference evidence="2" key="1">
    <citation type="submission" date="2015-04" db="UniProtKB">
        <authorList>
            <consortium name="EnsemblPlants"/>
        </authorList>
    </citation>
    <scope>IDENTIFICATION</scope>
</reference>
<feature type="compositionally biased region" description="Polar residues" evidence="1">
    <location>
        <begin position="101"/>
        <end position="111"/>
    </location>
</feature>
<dbReference type="HOGENOM" id="CLU_2162350_0_0_1"/>
<reference evidence="2" key="2">
    <citation type="submission" date="2018-05" db="EMBL/GenBank/DDBJ databases">
        <title>OgluRS3 (Oryza glumaepatula Reference Sequence Version 3).</title>
        <authorList>
            <person name="Zhang J."/>
            <person name="Kudrna D."/>
            <person name="Lee S."/>
            <person name="Talag J."/>
            <person name="Welchert J."/>
            <person name="Wing R.A."/>
        </authorList>
    </citation>
    <scope>NUCLEOTIDE SEQUENCE [LARGE SCALE GENOMIC DNA]</scope>
</reference>
<evidence type="ECO:0000313" key="2">
    <source>
        <dbReference type="EnsemblPlants" id="OGLUM06G02330.1"/>
    </source>
</evidence>
<organism evidence="2">
    <name type="scientific">Oryza glumipatula</name>
    <dbReference type="NCBI Taxonomy" id="40148"/>
    <lineage>
        <taxon>Eukaryota</taxon>
        <taxon>Viridiplantae</taxon>
        <taxon>Streptophyta</taxon>
        <taxon>Embryophyta</taxon>
        <taxon>Tracheophyta</taxon>
        <taxon>Spermatophyta</taxon>
        <taxon>Magnoliopsida</taxon>
        <taxon>Liliopsida</taxon>
        <taxon>Poales</taxon>
        <taxon>Poaceae</taxon>
        <taxon>BOP clade</taxon>
        <taxon>Oryzoideae</taxon>
        <taxon>Oryzeae</taxon>
        <taxon>Oryzinae</taxon>
        <taxon>Oryza</taxon>
    </lineage>
</organism>
<dbReference type="Proteomes" id="UP000026961">
    <property type="component" value="Chromosome 6"/>
</dbReference>
<dbReference type="Gramene" id="OGLUM06G02330.1">
    <property type="protein sequence ID" value="OGLUM06G02330.1"/>
    <property type="gene ID" value="OGLUM06G02330"/>
</dbReference>
<evidence type="ECO:0000256" key="1">
    <source>
        <dbReference type="SAM" id="MobiDB-lite"/>
    </source>
</evidence>
<feature type="compositionally biased region" description="Polar residues" evidence="1">
    <location>
        <begin position="1"/>
        <end position="24"/>
    </location>
</feature>
<evidence type="ECO:0000313" key="3">
    <source>
        <dbReference type="Proteomes" id="UP000026961"/>
    </source>
</evidence>
<dbReference type="AlphaFoldDB" id="A0A0E0A4N7"/>
<feature type="region of interest" description="Disordered" evidence="1">
    <location>
        <begin position="1"/>
        <end position="31"/>
    </location>
</feature>
<proteinExistence type="predicted"/>
<accession>A0A0E0A4N7</accession>
<name>A0A0E0A4N7_9ORYZ</name>
<sequence>MTSTMSATTRKNAVSHTKTISPWPSTGGGGSLWGRWRWRWGVGVGLAGTLTEITVAPPTAAAGEAQTRGGAKTQPAAYVRASSTNRTFGKEEKKKKKKNRFSLSTALTAAG</sequence>